<keyword evidence="3" id="KW-1185">Reference proteome</keyword>
<accession>A0ABN9Y1N8</accession>
<name>A0ABN9Y1N8_9DINO</name>
<gene>
    <name evidence="2" type="ORF">PCOR1329_LOCUS81707</name>
</gene>
<feature type="compositionally biased region" description="Basic residues" evidence="1">
    <location>
        <begin position="87"/>
        <end position="117"/>
    </location>
</feature>
<feature type="compositionally biased region" description="Basic and acidic residues" evidence="1">
    <location>
        <begin position="71"/>
        <end position="80"/>
    </location>
</feature>
<dbReference type="Proteomes" id="UP001189429">
    <property type="component" value="Unassembled WGS sequence"/>
</dbReference>
<evidence type="ECO:0000313" key="2">
    <source>
        <dbReference type="EMBL" id="CAK0906357.1"/>
    </source>
</evidence>
<protein>
    <submittedName>
        <fullName evidence="2">Uncharacterized protein</fullName>
    </submittedName>
</protein>
<evidence type="ECO:0000256" key="1">
    <source>
        <dbReference type="SAM" id="MobiDB-lite"/>
    </source>
</evidence>
<sequence length="209" mass="23193">MELCRELVSPRAANSMATGFTSRSTARKTSEHPYTTARKQFRTKTCKQRAQPAGTISWTRAGVYSHQPWEPQRHNNETSERGQLTAARRRQAAIKGRARRMRGSRKRRMRRRRRKRGGGGGSSEVEDQKTRQGGPGLRSPGRATRSGGAQNLMVPPLQVGSPFCARGPLPARPSCGAQCGGASCLRQGQEDNEEEEEEEEGEEGEEEEE</sequence>
<feature type="compositionally biased region" description="Polar residues" evidence="1">
    <location>
        <begin position="15"/>
        <end position="24"/>
    </location>
</feature>
<proteinExistence type="predicted"/>
<reference evidence="2" key="1">
    <citation type="submission" date="2023-10" db="EMBL/GenBank/DDBJ databases">
        <authorList>
            <person name="Chen Y."/>
            <person name="Shah S."/>
            <person name="Dougan E. K."/>
            <person name="Thang M."/>
            <person name="Chan C."/>
        </authorList>
    </citation>
    <scope>NUCLEOTIDE SEQUENCE [LARGE SCALE GENOMIC DNA]</scope>
</reference>
<feature type="region of interest" description="Disordered" evidence="1">
    <location>
        <begin position="1"/>
        <end position="209"/>
    </location>
</feature>
<evidence type="ECO:0000313" key="3">
    <source>
        <dbReference type="Proteomes" id="UP001189429"/>
    </source>
</evidence>
<feature type="compositionally biased region" description="Acidic residues" evidence="1">
    <location>
        <begin position="190"/>
        <end position="209"/>
    </location>
</feature>
<dbReference type="EMBL" id="CAUYUJ010021679">
    <property type="protein sequence ID" value="CAK0906357.1"/>
    <property type="molecule type" value="Genomic_DNA"/>
</dbReference>
<comment type="caution">
    <text evidence="2">The sequence shown here is derived from an EMBL/GenBank/DDBJ whole genome shotgun (WGS) entry which is preliminary data.</text>
</comment>
<organism evidence="2 3">
    <name type="scientific">Prorocentrum cordatum</name>
    <dbReference type="NCBI Taxonomy" id="2364126"/>
    <lineage>
        <taxon>Eukaryota</taxon>
        <taxon>Sar</taxon>
        <taxon>Alveolata</taxon>
        <taxon>Dinophyceae</taxon>
        <taxon>Prorocentrales</taxon>
        <taxon>Prorocentraceae</taxon>
        <taxon>Prorocentrum</taxon>
    </lineage>
</organism>